<keyword evidence="3" id="KW-1185">Reference proteome</keyword>
<gene>
    <name evidence="2" type="ORF">HEK616_06900</name>
</gene>
<sequence length="240" mass="25458">MASEQASATDSSNGGEYDQTLDAVATTVAETYYSQQVQAVSVARGRAQAAQSTVTLFAGGLMAALSVTTLAERTWWTQAMAIVAVALWLVAAWLYLWAVASPIPEDPKERASNRQELVNKVFDKVRAEAKKIDGRQRCANWTAFGAVVLSLSTFAVSIVTDPVQEVVSGTVVVDSGYRAALGALCSKKAAAMGLVSGEIVKDSLKTQFVEIKPGKGVCTTPGSTLQVPRGQVKAVRWQDA</sequence>
<keyword evidence="1" id="KW-0472">Membrane</keyword>
<feature type="transmembrane region" description="Helical" evidence="1">
    <location>
        <begin position="77"/>
        <end position="100"/>
    </location>
</feature>
<accession>A0ABM7ZLB9</accession>
<feature type="transmembrane region" description="Helical" evidence="1">
    <location>
        <begin position="138"/>
        <end position="159"/>
    </location>
</feature>
<dbReference type="EMBL" id="AP026073">
    <property type="protein sequence ID" value="BDM67203.1"/>
    <property type="molecule type" value="Genomic_DNA"/>
</dbReference>
<organism evidence="2 3">
    <name type="scientific">Streptomyces nigrescens</name>
    <dbReference type="NCBI Taxonomy" id="1920"/>
    <lineage>
        <taxon>Bacteria</taxon>
        <taxon>Bacillati</taxon>
        <taxon>Actinomycetota</taxon>
        <taxon>Actinomycetes</taxon>
        <taxon>Kitasatosporales</taxon>
        <taxon>Streptomycetaceae</taxon>
        <taxon>Streptomyces</taxon>
    </lineage>
</organism>
<feature type="transmembrane region" description="Helical" evidence="1">
    <location>
        <begin position="54"/>
        <end position="71"/>
    </location>
</feature>
<protein>
    <recommendedName>
        <fullName evidence="4">PASTA domain-containing protein</fullName>
    </recommendedName>
</protein>
<dbReference type="RefSeq" id="WP_261951401.1">
    <property type="nucleotide sequence ID" value="NZ_AP026073.1"/>
</dbReference>
<dbReference type="Proteomes" id="UP001059597">
    <property type="component" value="Chromosome"/>
</dbReference>
<evidence type="ECO:0008006" key="4">
    <source>
        <dbReference type="Google" id="ProtNLM"/>
    </source>
</evidence>
<keyword evidence="1" id="KW-1133">Transmembrane helix</keyword>
<name>A0ABM7ZLB9_STRNI</name>
<reference evidence="2" key="1">
    <citation type="submission" date="2022-06" db="EMBL/GenBank/DDBJ databases">
        <title>Complete genome sequence of Streptomyces nigrescens HEK616.</title>
        <authorList>
            <person name="Asamizu S."/>
            <person name="Onaka H."/>
        </authorList>
    </citation>
    <scope>NUCLEOTIDE SEQUENCE</scope>
    <source>
        <strain evidence="2">HEK616</strain>
    </source>
</reference>
<evidence type="ECO:0000256" key="1">
    <source>
        <dbReference type="SAM" id="Phobius"/>
    </source>
</evidence>
<evidence type="ECO:0000313" key="2">
    <source>
        <dbReference type="EMBL" id="BDM67203.1"/>
    </source>
</evidence>
<keyword evidence="1" id="KW-0812">Transmembrane</keyword>
<evidence type="ECO:0000313" key="3">
    <source>
        <dbReference type="Proteomes" id="UP001059597"/>
    </source>
</evidence>
<proteinExistence type="predicted"/>